<dbReference type="Proteomes" id="UP000191008">
    <property type="component" value="Unassembled WGS sequence"/>
</dbReference>
<organism evidence="1 2">
    <name type="scientific">Leptospira kirschneri serovar Pomona</name>
    <dbReference type="NCBI Taxonomy" id="561005"/>
    <lineage>
        <taxon>Bacteria</taxon>
        <taxon>Pseudomonadati</taxon>
        <taxon>Spirochaetota</taxon>
        <taxon>Spirochaetia</taxon>
        <taxon>Leptospirales</taxon>
        <taxon>Leptospiraceae</taxon>
        <taxon>Leptospira</taxon>
    </lineage>
</organism>
<reference evidence="1 2" key="1">
    <citation type="submission" date="2017-02" db="EMBL/GenBank/DDBJ databases">
        <title>Comparative genomic analysis of Brazilian Leptospira kirschneri strains of different serogroups.</title>
        <authorList>
            <person name="Moreno L.Z."/>
            <person name="Miraglia F."/>
            <person name="Kremer F.S."/>
            <person name="Eslabao M.R."/>
            <person name="Lilenbaum W."/>
            <person name="Dellagostin O.A."/>
            <person name="Moreno A.M."/>
        </authorList>
    </citation>
    <scope>NUCLEOTIDE SEQUENCE [LARGE SCALE GENOMIC DNA]</scope>
    <source>
        <strain evidence="1 2">M110/06</strain>
    </source>
</reference>
<comment type="caution">
    <text evidence="1">The sequence shown here is derived from an EMBL/GenBank/DDBJ whole genome shotgun (WGS) entry which is preliminary data.</text>
</comment>
<proteinExistence type="predicted"/>
<evidence type="ECO:0000313" key="1">
    <source>
        <dbReference type="EMBL" id="OOV40768.1"/>
    </source>
</evidence>
<dbReference type="AlphaFoldDB" id="A0A1T1DIR1"/>
<accession>A0A1T1DIR1</accession>
<gene>
    <name evidence="1" type="ORF">B1J93_15430</name>
</gene>
<evidence type="ECO:0000313" key="2">
    <source>
        <dbReference type="Proteomes" id="UP000191008"/>
    </source>
</evidence>
<dbReference type="EMBL" id="MVIT01000074">
    <property type="protein sequence ID" value="OOV40768.1"/>
    <property type="molecule type" value="Genomic_DNA"/>
</dbReference>
<protein>
    <submittedName>
        <fullName evidence="1">Uncharacterized protein</fullName>
    </submittedName>
</protein>
<name>A0A1T1DIR1_9LEPT</name>
<sequence>MSCIQINEYSIFTTRTHKNSTKLSTAGFAEKIVVSKKYHKSEIYGILEQDQNIQIFETI</sequence>